<evidence type="ECO:0008006" key="4">
    <source>
        <dbReference type="Google" id="ProtNLM"/>
    </source>
</evidence>
<accession>A0A238WHA0</accession>
<name>A0A238WHA0_9BACT</name>
<feature type="transmembrane region" description="Helical" evidence="1">
    <location>
        <begin position="64"/>
        <end position="82"/>
    </location>
</feature>
<gene>
    <name evidence="2" type="ORF">SAMN06269173_102608</name>
</gene>
<dbReference type="Proteomes" id="UP000198310">
    <property type="component" value="Unassembled WGS sequence"/>
</dbReference>
<dbReference type="EMBL" id="FZNS01000002">
    <property type="protein sequence ID" value="SNR45920.1"/>
    <property type="molecule type" value="Genomic_DNA"/>
</dbReference>
<keyword evidence="1" id="KW-0812">Transmembrane</keyword>
<keyword evidence="1" id="KW-1133">Transmembrane helix</keyword>
<evidence type="ECO:0000313" key="2">
    <source>
        <dbReference type="EMBL" id="SNR45920.1"/>
    </source>
</evidence>
<sequence length="553" mass="57926">MAASAPNTPTPQDPRPTGDLEYLFQQTFAEAEVAPRSNLWEQLDLEMVSEQNNTFRRRLVVHRWVAAACLLLALGFGGWAALRQFGSSQSEEIAANYPAPSTAGRGAANGMLSQASRTASGTAVAPDGLLEGGSAGSAYAQATTTPNRTRAGAADRSLSETLADAYQTARAAMGQAAGMEIGTGATTVASAEYWGSRGGTGYRAGSQSGAGGAFGASMASTFSLTSNSTGLASTTGLGSEEASGLAALQARLRSALGLRLPDTLKPSLLAMPAMKRAMLAANEPTVEEKQPTKLWHRLRVGGSYSAGAYNPNINFSQADGRIKADPLTLALNDYYQEDAETEYRRNLRAGLSQRLAVTVDYALNRKLSVRTGAEVAEQRATSATSYGFVDGKQVGLTAANALFSPRPSFASRAPQAARTTTYRYRTAGIPVEVRYASSRPGVSLYAKVGAAVNLLLGSRSELGGAPEATRTYTLTTAESPYRQVLVSGRGGAGMRYQPAAASWSVSVGPTADAGFNTMNARPAQSMRNQSRPYSVGIEASVEFGANRPVAPIH</sequence>
<keyword evidence="1" id="KW-0472">Membrane</keyword>
<reference evidence="3" key="1">
    <citation type="submission" date="2017-06" db="EMBL/GenBank/DDBJ databases">
        <authorList>
            <person name="Varghese N."/>
            <person name="Submissions S."/>
        </authorList>
    </citation>
    <scope>NUCLEOTIDE SEQUENCE [LARGE SCALE GENOMIC DNA]</scope>
    <source>
        <strain evidence="3">DSM 28041</strain>
    </source>
</reference>
<dbReference type="RefSeq" id="WP_089332099.1">
    <property type="nucleotide sequence ID" value="NZ_FZNS01000002.1"/>
</dbReference>
<evidence type="ECO:0000313" key="3">
    <source>
        <dbReference type="Proteomes" id="UP000198310"/>
    </source>
</evidence>
<proteinExistence type="predicted"/>
<evidence type="ECO:0000256" key="1">
    <source>
        <dbReference type="SAM" id="Phobius"/>
    </source>
</evidence>
<keyword evidence="3" id="KW-1185">Reference proteome</keyword>
<protein>
    <recommendedName>
        <fullName evidence="4">Outer membrane protein beta-barrel domain-containing protein</fullName>
    </recommendedName>
</protein>
<organism evidence="2 3">
    <name type="scientific">Hymenobacter mucosus</name>
    <dbReference type="NCBI Taxonomy" id="1411120"/>
    <lineage>
        <taxon>Bacteria</taxon>
        <taxon>Pseudomonadati</taxon>
        <taxon>Bacteroidota</taxon>
        <taxon>Cytophagia</taxon>
        <taxon>Cytophagales</taxon>
        <taxon>Hymenobacteraceae</taxon>
        <taxon>Hymenobacter</taxon>
    </lineage>
</organism>
<dbReference type="AlphaFoldDB" id="A0A238WHA0"/>